<evidence type="ECO:0000313" key="7">
    <source>
        <dbReference type="Proteomes" id="UP000501094"/>
    </source>
</evidence>
<feature type="domain" description="HhH-GPD" evidence="5">
    <location>
        <begin position="52"/>
        <end position="205"/>
    </location>
</feature>
<gene>
    <name evidence="6" type="ORF">E5R92_05395</name>
</gene>
<dbReference type="PANTHER" id="PTHR43003:SF5">
    <property type="entry name" value="DNA-3-METHYLADENINE GLYCOSYLASE"/>
    <property type="match status" value="1"/>
</dbReference>
<dbReference type="AlphaFoldDB" id="A0A6H1Q4Q0"/>
<keyword evidence="7" id="KW-1185">Reference proteome</keyword>
<keyword evidence="4" id="KW-0234">DNA repair</keyword>
<organism evidence="6 7">
    <name type="scientific">Candidatus Pelagibacter giovannonii</name>
    <dbReference type="NCBI Taxonomy" id="2563896"/>
    <lineage>
        <taxon>Bacteria</taxon>
        <taxon>Pseudomonadati</taxon>
        <taxon>Pseudomonadota</taxon>
        <taxon>Alphaproteobacteria</taxon>
        <taxon>Candidatus Pelagibacterales</taxon>
        <taxon>Candidatus Pelagibacteraceae</taxon>
        <taxon>Candidatus Pelagibacter</taxon>
    </lineage>
</organism>
<dbReference type="Gene3D" id="1.10.340.30">
    <property type="entry name" value="Hypothetical protein, domain 2"/>
    <property type="match status" value="1"/>
</dbReference>
<protein>
    <recommendedName>
        <fullName evidence="2">DNA-3-methyladenine glycosylase II</fullName>
        <ecNumber evidence="2">3.2.2.21</ecNumber>
    </recommendedName>
</protein>
<dbReference type="Proteomes" id="UP000501094">
    <property type="component" value="Chromosome"/>
</dbReference>
<proteinExistence type="predicted"/>
<dbReference type="GO" id="GO:0006307">
    <property type="term" value="P:DNA alkylation repair"/>
    <property type="evidence" value="ECO:0007669"/>
    <property type="project" value="TreeGrafter"/>
</dbReference>
<dbReference type="EMBL" id="CP038852">
    <property type="protein sequence ID" value="QIZ21215.1"/>
    <property type="molecule type" value="Genomic_DNA"/>
</dbReference>
<dbReference type="PANTHER" id="PTHR43003">
    <property type="entry name" value="DNA-3-METHYLADENINE GLYCOSYLASE"/>
    <property type="match status" value="1"/>
</dbReference>
<evidence type="ECO:0000256" key="2">
    <source>
        <dbReference type="ARBA" id="ARBA00012000"/>
    </source>
</evidence>
<name>A0A6H1Q4Q0_9PROT</name>
<dbReference type="GO" id="GO:0043916">
    <property type="term" value="F:DNA-7-methylguanine glycosylase activity"/>
    <property type="evidence" value="ECO:0007669"/>
    <property type="project" value="TreeGrafter"/>
</dbReference>
<accession>A0A6H1Q4Q0</accession>
<dbReference type="GO" id="GO:0006285">
    <property type="term" value="P:base-excision repair, AP site formation"/>
    <property type="evidence" value="ECO:0007669"/>
    <property type="project" value="TreeGrafter"/>
</dbReference>
<dbReference type="KEGG" id="peg:E5R92_05395"/>
<dbReference type="GO" id="GO:0032131">
    <property type="term" value="F:alkylated DNA binding"/>
    <property type="evidence" value="ECO:0007669"/>
    <property type="project" value="TreeGrafter"/>
</dbReference>
<dbReference type="CDD" id="cd00056">
    <property type="entry name" value="ENDO3c"/>
    <property type="match status" value="1"/>
</dbReference>
<evidence type="ECO:0000256" key="3">
    <source>
        <dbReference type="ARBA" id="ARBA00022763"/>
    </source>
</evidence>
<evidence type="ECO:0000259" key="5">
    <source>
        <dbReference type="SMART" id="SM00478"/>
    </source>
</evidence>
<evidence type="ECO:0000313" key="6">
    <source>
        <dbReference type="EMBL" id="QIZ21215.1"/>
    </source>
</evidence>
<dbReference type="RefSeq" id="WP_168607074.1">
    <property type="nucleotide sequence ID" value="NZ_CP038852.1"/>
</dbReference>
<dbReference type="SUPFAM" id="SSF48150">
    <property type="entry name" value="DNA-glycosylase"/>
    <property type="match status" value="1"/>
</dbReference>
<dbReference type="GO" id="GO:0008725">
    <property type="term" value="F:DNA-3-methyladenine glycosylase activity"/>
    <property type="evidence" value="ECO:0007669"/>
    <property type="project" value="TreeGrafter"/>
</dbReference>
<dbReference type="GO" id="GO:0005737">
    <property type="term" value="C:cytoplasm"/>
    <property type="evidence" value="ECO:0007669"/>
    <property type="project" value="TreeGrafter"/>
</dbReference>
<sequence length="211" mass="24294">MSEKPKYWNTAKKYLSNKDKVMSLLIGKYKSPSEAVLTSRKDIFFSLCKSIIGQQISVAAANSIFSKFQKKCKNKINAKTVSALSTSQIKSCGLTKQKVKGIKNLAKQILDKSFNPRLIPKMSDEDAIIYLSQLRQIGRWSAEMILLFTYNRSNIWPIQDIGLLRGISKNYKKKYLPPESYVKLLNKRFSPYCSVATWYLWRSIDPEPIQY</sequence>
<dbReference type="GO" id="GO:0032993">
    <property type="term" value="C:protein-DNA complex"/>
    <property type="evidence" value="ECO:0007669"/>
    <property type="project" value="TreeGrafter"/>
</dbReference>
<dbReference type="InterPro" id="IPR051912">
    <property type="entry name" value="Alkylbase_DNA_Glycosylase/TA"/>
</dbReference>
<dbReference type="Gene3D" id="1.10.1670.40">
    <property type="match status" value="1"/>
</dbReference>
<dbReference type="InterPro" id="IPR003265">
    <property type="entry name" value="HhH-GPD_domain"/>
</dbReference>
<dbReference type="SMART" id="SM00478">
    <property type="entry name" value="ENDO3c"/>
    <property type="match status" value="1"/>
</dbReference>
<keyword evidence="3" id="KW-0227">DNA damage</keyword>
<dbReference type="Pfam" id="PF00730">
    <property type="entry name" value="HhH-GPD"/>
    <property type="match status" value="1"/>
</dbReference>
<evidence type="ECO:0000256" key="1">
    <source>
        <dbReference type="ARBA" id="ARBA00000086"/>
    </source>
</evidence>
<dbReference type="EC" id="3.2.2.21" evidence="2"/>
<evidence type="ECO:0000256" key="4">
    <source>
        <dbReference type="ARBA" id="ARBA00023204"/>
    </source>
</evidence>
<comment type="catalytic activity">
    <reaction evidence="1">
        <text>Hydrolysis of alkylated DNA, releasing 3-methyladenine, 3-methylguanine, 7-methylguanine and 7-methyladenine.</text>
        <dbReference type="EC" id="3.2.2.21"/>
    </reaction>
</comment>
<reference evidence="6 7" key="1">
    <citation type="journal article" date="2020" name="Nat. Microbiol.">
        <title>Lysogenic host-virus interactions in SAR11 marine bacteria.</title>
        <authorList>
            <person name="Morris R.M."/>
            <person name="Cain K.R."/>
            <person name="Hvorecny K.L."/>
            <person name="Kollman J.M."/>
        </authorList>
    </citation>
    <scope>NUCLEOTIDE SEQUENCE [LARGE SCALE GENOMIC DNA]</scope>
    <source>
        <strain evidence="6 7">NP1</strain>
    </source>
</reference>
<dbReference type="InterPro" id="IPR011257">
    <property type="entry name" value="DNA_glycosylase"/>
</dbReference>